<dbReference type="AlphaFoldDB" id="A0AA39VBV7"/>
<name>A0AA39VBV7_ACESA</name>
<reference evidence="2" key="1">
    <citation type="journal article" date="2022" name="Plant J.">
        <title>Strategies of tolerance reflected in two North American maple genomes.</title>
        <authorList>
            <person name="McEvoy S.L."/>
            <person name="Sezen U.U."/>
            <person name="Trouern-Trend A."/>
            <person name="McMahon S.M."/>
            <person name="Schaberg P.G."/>
            <person name="Yang J."/>
            <person name="Wegrzyn J.L."/>
            <person name="Swenson N.G."/>
        </authorList>
    </citation>
    <scope>NUCLEOTIDE SEQUENCE</scope>
    <source>
        <strain evidence="2">NS2018</strain>
    </source>
</reference>
<proteinExistence type="predicted"/>
<organism evidence="2 3">
    <name type="scientific">Acer saccharum</name>
    <name type="common">Sugar maple</name>
    <dbReference type="NCBI Taxonomy" id="4024"/>
    <lineage>
        <taxon>Eukaryota</taxon>
        <taxon>Viridiplantae</taxon>
        <taxon>Streptophyta</taxon>
        <taxon>Embryophyta</taxon>
        <taxon>Tracheophyta</taxon>
        <taxon>Spermatophyta</taxon>
        <taxon>Magnoliopsida</taxon>
        <taxon>eudicotyledons</taxon>
        <taxon>Gunneridae</taxon>
        <taxon>Pentapetalae</taxon>
        <taxon>rosids</taxon>
        <taxon>malvids</taxon>
        <taxon>Sapindales</taxon>
        <taxon>Sapindaceae</taxon>
        <taxon>Hippocastanoideae</taxon>
        <taxon>Acereae</taxon>
        <taxon>Acer</taxon>
    </lineage>
</organism>
<reference evidence="2" key="2">
    <citation type="submission" date="2023-06" db="EMBL/GenBank/DDBJ databases">
        <authorList>
            <person name="Swenson N.G."/>
            <person name="Wegrzyn J.L."/>
            <person name="Mcevoy S.L."/>
        </authorList>
    </citation>
    <scope>NUCLEOTIDE SEQUENCE</scope>
    <source>
        <strain evidence="2">NS2018</strain>
        <tissue evidence="2">Leaf</tissue>
    </source>
</reference>
<feature type="region of interest" description="Disordered" evidence="1">
    <location>
        <begin position="59"/>
        <end position="81"/>
    </location>
</feature>
<evidence type="ECO:0000256" key="1">
    <source>
        <dbReference type="SAM" id="MobiDB-lite"/>
    </source>
</evidence>
<accession>A0AA39VBV7</accession>
<protein>
    <submittedName>
        <fullName evidence="2">Uncharacterized protein</fullName>
    </submittedName>
</protein>
<sequence length="207" mass="23668">MEMPQITTEVSPHVISTLPVRARNHGEDGHHSGRDYGEAYHQYDVGRYDGNPLEYAQENHYKDDRKSPRSVLTDDDLPPRRHRATRSLIRFNKQSAQVAGHIPSDPYGITICQRFDKHWELEGERQRKNEKLKDYLIRFSQEVSEVQDPNDYAVVSTFINSLQHSQLSLSLRQNGLTTDAHLVDDMGGYAMAEEEQIAHGGEFIHGG</sequence>
<dbReference type="EMBL" id="JAUESC010000388">
    <property type="protein sequence ID" value="KAK0572248.1"/>
    <property type="molecule type" value="Genomic_DNA"/>
</dbReference>
<keyword evidence="3" id="KW-1185">Reference proteome</keyword>
<gene>
    <name evidence="2" type="ORF">LWI29_028517</name>
</gene>
<evidence type="ECO:0000313" key="2">
    <source>
        <dbReference type="EMBL" id="KAK0572248.1"/>
    </source>
</evidence>
<dbReference type="Proteomes" id="UP001168877">
    <property type="component" value="Unassembled WGS sequence"/>
</dbReference>
<comment type="caution">
    <text evidence="2">The sequence shown here is derived from an EMBL/GenBank/DDBJ whole genome shotgun (WGS) entry which is preliminary data.</text>
</comment>
<evidence type="ECO:0000313" key="3">
    <source>
        <dbReference type="Proteomes" id="UP001168877"/>
    </source>
</evidence>